<protein>
    <recommendedName>
        <fullName evidence="7">Late embryogenesis abundant protein LEA-2 subgroup domain-containing protein</fullName>
    </recommendedName>
</protein>
<reference evidence="5 6" key="1">
    <citation type="submission" date="2024-06" db="EMBL/GenBank/DDBJ databases">
        <title>A chromosome level genome sequence of Diviner's sage (Salvia divinorum).</title>
        <authorList>
            <person name="Ford S.A."/>
            <person name="Ro D.-K."/>
            <person name="Ness R.W."/>
            <person name="Phillips M.A."/>
        </authorList>
    </citation>
    <scope>NUCLEOTIDE SEQUENCE [LARGE SCALE GENOMIC DNA]</scope>
    <source>
        <strain evidence="5">SAF-2024a</strain>
        <tissue evidence="5">Leaf</tissue>
    </source>
</reference>
<evidence type="ECO:0000256" key="1">
    <source>
        <dbReference type="ARBA" id="ARBA00004370"/>
    </source>
</evidence>
<comment type="caution">
    <text evidence="5">The sequence shown here is derived from an EMBL/GenBank/DDBJ whole genome shotgun (WGS) entry which is preliminary data.</text>
</comment>
<keyword evidence="6" id="KW-1185">Reference proteome</keyword>
<dbReference type="AlphaFoldDB" id="A0ABD1IHB8"/>
<dbReference type="PANTHER" id="PTHR31234">
    <property type="entry name" value="LATE EMBRYOGENESIS ABUNDANT (LEA) HYDROXYPROLINE-RICH GLYCOPROTEIN FAMILY"/>
    <property type="match status" value="1"/>
</dbReference>
<feature type="compositionally biased region" description="Pro residues" evidence="3">
    <location>
        <begin position="1"/>
        <end position="12"/>
    </location>
</feature>
<keyword evidence="2 4" id="KW-0472">Membrane</keyword>
<keyword evidence="4" id="KW-1133">Transmembrane helix</keyword>
<proteinExistence type="predicted"/>
<keyword evidence="4" id="KW-0812">Transmembrane</keyword>
<dbReference type="PANTHER" id="PTHR31234:SF42">
    <property type="entry name" value="LATE EMBRYOGENESIS ABUNDANT (LEA) HYDROXYPROLINE-RICH GLYCOPROTEIN FAMILY"/>
    <property type="match status" value="1"/>
</dbReference>
<evidence type="ECO:0000256" key="4">
    <source>
        <dbReference type="SAM" id="Phobius"/>
    </source>
</evidence>
<evidence type="ECO:0000313" key="6">
    <source>
        <dbReference type="Proteomes" id="UP001567538"/>
    </source>
</evidence>
<dbReference type="InterPro" id="IPR044839">
    <property type="entry name" value="NDR1-like"/>
</dbReference>
<evidence type="ECO:0000313" key="5">
    <source>
        <dbReference type="EMBL" id="KAL1566948.1"/>
    </source>
</evidence>
<dbReference type="EMBL" id="JBEAFC010000002">
    <property type="protein sequence ID" value="KAL1566948.1"/>
    <property type="molecule type" value="Genomic_DNA"/>
</dbReference>
<comment type="subcellular location">
    <subcellularLocation>
        <location evidence="1">Membrane</location>
    </subcellularLocation>
</comment>
<evidence type="ECO:0000256" key="3">
    <source>
        <dbReference type="SAM" id="MobiDB-lite"/>
    </source>
</evidence>
<accession>A0ABD1IHB8</accession>
<evidence type="ECO:0000256" key="2">
    <source>
        <dbReference type="ARBA" id="ARBA00023136"/>
    </source>
</evidence>
<sequence>MDPPLPPPPPYTPSHLKQPSHTVLPKQARNHEHIPKQPILRRPRRTNPMVWLGAVMCLVFSLLLIFFGIATLIIFVGIKPRNPVFDTPAATLSVIYFDSPQFLNGDITFLANFTNPNRKLGVKFEYLNIELYFSGSLIAAKVVEPFRQRAGEVRLIQVHLLSSLVYLPPNLAMQLQKQEQRNRVVYEIKANFRVKFKVGVVHYSYALHGNCAIEMTSPPNGALITHHCTTKR</sequence>
<evidence type="ECO:0008006" key="7">
    <source>
        <dbReference type="Google" id="ProtNLM"/>
    </source>
</evidence>
<organism evidence="5 6">
    <name type="scientific">Salvia divinorum</name>
    <name type="common">Maria pastora</name>
    <name type="synonym">Diviner's sage</name>
    <dbReference type="NCBI Taxonomy" id="28513"/>
    <lineage>
        <taxon>Eukaryota</taxon>
        <taxon>Viridiplantae</taxon>
        <taxon>Streptophyta</taxon>
        <taxon>Embryophyta</taxon>
        <taxon>Tracheophyta</taxon>
        <taxon>Spermatophyta</taxon>
        <taxon>Magnoliopsida</taxon>
        <taxon>eudicotyledons</taxon>
        <taxon>Gunneridae</taxon>
        <taxon>Pentapetalae</taxon>
        <taxon>asterids</taxon>
        <taxon>lamiids</taxon>
        <taxon>Lamiales</taxon>
        <taxon>Lamiaceae</taxon>
        <taxon>Nepetoideae</taxon>
        <taxon>Mentheae</taxon>
        <taxon>Salviinae</taxon>
        <taxon>Salvia</taxon>
        <taxon>Salvia subgen. Calosphace</taxon>
    </lineage>
</organism>
<name>A0ABD1IHB8_SALDI</name>
<feature type="region of interest" description="Disordered" evidence="3">
    <location>
        <begin position="1"/>
        <end position="28"/>
    </location>
</feature>
<feature type="transmembrane region" description="Helical" evidence="4">
    <location>
        <begin position="50"/>
        <end position="78"/>
    </location>
</feature>
<dbReference type="Proteomes" id="UP001567538">
    <property type="component" value="Unassembled WGS sequence"/>
</dbReference>
<dbReference type="GO" id="GO:0016020">
    <property type="term" value="C:membrane"/>
    <property type="evidence" value="ECO:0007669"/>
    <property type="project" value="UniProtKB-SubCell"/>
</dbReference>
<gene>
    <name evidence="5" type="ORF">AAHA92_02485</name>
</gene>